<evidence type="ECO:0000256" key="8">
    <source>
        <dbReference type="ARBA" id="ARBA00022723"/>
    </source>
</evidence>
<feature type="domain" description="Peptidase M1 membrane alanine aminopeptidase" evidence="16">
    <location>
        <begin position="262"/>
        <end position="453"/>
    </location>
</feature>
<dbReference type="Proteomes" id="UP000286931">
    <property type="component" value="Unassembled WGS sequence"/>
</dbReference>
<comment type="cofactor">
    <cofactor evidence="14">
        <name>Zn(2+)</name>
        <dbReference type="ChEBI" id="CHEBI:29105"/>
    </cofactor>
    <text evidence="14">Binds 1 zinc ion per subunit.</text>
</comment>
<keyword evidence="7" id="KW-0645">Protease</keyword>
<gene>
    <name evidence="17" type="ORF">EHYA_09026</name>
</gene>
<evidence type="ECO:0000256" key="4">
    <source>
        <dbReference type="ARBA" id="ARBA00012564"/>
    </source>
</evidence>
<dbReference type="SUPFAM" id="SSF63737">
    <property type="entry name" value="Leukotriene A4 hydrolase N-terminal domain"/>
    <property type="match status" value="1"/>
</dbReference>
<evidence type="ECO:0000256" key="1">
    <source>
        <dbReference type="ARBA" id="ARBA00000098"/>
    </source>
</evidence>
<dbReference type="GO" id="GO:0016285">
    <property type="term" value="F:alanyl aminopeptidase activity"/>
    <property type="evidence" value="ECO:0007669"/>
    <property type="project" value="UniProtKB-EC"/>
</dbReference>
<dbReference type="PRINTS" id="PR00756">
    <property type="entry name" value="ALADIPTASE"/>
</dbReference>
<dbReference type="Gene3D" id="2.60.40.1730">
    <property type="entry name" value="tricorn interacting facor f3 domain"/>
    <property type="match status" value="1"/>
</dbReference>
<feature type="binding site" evidence="14">
    <location>
        <position position="318"/>
    </location>
    <ligand>
        <name>Zn(2+)</name>
        <dbReference type="ChEBI" id="CHEBI:29105"/>
        <note>catalytic</note>
    </ligand>
</feature>
<evidence type="ECO:0000256" key="15">
    <source>
        <dbReference type="SAM" id="MobiDB-lite"/>
    </source>
</evidence>
<evidence type="ECO:0000256" key="2">
    <source>
        <dbReference type="ARBA" id="ARBA00004496"/>
    </source>
</evidence>
<comment type="caution">
    <text evidence="17">The sequence shown here is derived from an EMBL/GenBank/DDBJ whole genome shotgun (WGS) entry which is preliminary data.</text>
</comment>
<evidence type="ECO:0000256" key="13">
    <source>
        <dbReference type="ARBA" id="ARBA00031533"/>
    </source>
</evidence>
<dbReference type="EMBL" id="BIFH01000047">
    <property type="protein sequence ID" value="GCE01262.1"/>
    <property type="molecule type" value="Genomic_DNA"/>
</dbReference>
<evidence type="ECO:0000256" key="14">
    <source>
        <dbReference type="PIRSR" id="PIRSR634015-3"/>
    </source>
</evidence>
<dbReference type="Gene3D" id="1.10.390.10">
    <property type="entry name" value="Neutral Protease Domain 2"/>
    <property type="match status" value="1"/>
</dbReference>
<name>A0A401Z315_9ACTN</name>
<protein>
    <recommendedName>
        <fullName evidence="5">Aminopeptidase N</fullName>
        <ecNumber evidence="4">3.4.11.2</ecNumber>
    </recommendedName>
    <alternativeName>
        <fullName evidence="12">Alanine aminopeptidase</fullName>
    </alternativeName>
    <alternativeName>
        <fullName evidence="13">Lysyl aminopeptidase</fullName>
    </alternativeName>
</protein>
<dbReference type="Pfam" id="PF01433">
    <property type="entry name" value="Peptidase_M1"/>
    <property type="match status" value="1"/>
</dbReference>
<dbReference type="AlphaFoldDB" id="A0A401Z315"/>
<dbReference type="InterPro" id="IPR034015">
    <property type="entry name" value="M1_LTA4H"/>
</dbReference>
<dbReference type="GO" id="GO:0008270">
    <property type="term" value="F:zinc ion binding"/>
    <property type="evidence" value="ECO:0007669"/>
    <property type="project" value="InterPro"/>
</dbReference>
<evidence type="ECO:0000256" key="3">
    <source>
        <dbReference type="ARBA" id="ARBA00010136"/>
    </source>
</evidence>
<dbReference type="GO" id="GO:0005737">
    <property type="term" value="C:cytoplasm"/>
    <property type="evidence" value="ECO:0007669"/>
    <property type="project" value="UniProtKB-SubCell"/>
</dbReference>
<evidence type="ECO:0000313" key="18">
    <source>
        <dbReference type="Proteomes" id="UP000286931"/>
    </source>
</evidence>
<dbReference type="InterPro" id="IPR027268">
    <property type="entry name" value="Peptidase_M4/M1_CTD_sf"/>
</dbReference>
<keyword evidence="11" id="KW-0482">Metalloprotease</keyword>
<proteinExistence type="inferred from homology"/>
<comment type="subcellular location">
    <subcellularLocation>
        <location evidence="2">Cytoplasm</location>
    </subcellularLocation>
</comment>
<dbReference type="RefSeq" id="WP_126642910.1">
    <property type="nucleotide sequence ID" value="NZ_BIFH01000047.1"/>
</dbReference>
<feature type="compositionally biased region" description="Pro residues" evidence="15">
    <location>
        <begin position="472"/>
        <end position="481"/>
    </location>
</feature>
<evidence type="ECO:0000256" key="9">
    <source>
        <dbReference type="ARBA" id="ARBA00022801"/>
    </source>
</evidence>
<feature type="binding site" evidence="14">
    <location>
        <position position="322"/>
    </location>
    <ligand>
        <name>Zn(2+)</name>
        <dbReference type="ChEBI" id="CHEBI:29105"/>
        <note>catalytic</note>
    </ligand>
</feature>
<evidence type="ECO:0000256" key="11">
    <source>
        <dbReference type="ARBA" id="ARBA00023049"/>
    </source>
</evidence>
<dbReference type="InterPro" id="IPR014782">
    <property type="entry name" value="Peptidase_M1_dom"/>
</dbReference>
<dbReference type="CDD" id="cd09603">
    <property type="entry name" value="M1_APN_like"/>
    <property type="match status" value="1"/>
</dbReference>
<dbReference type="GO" id="GO:0006508">
    <property type="term" value="P:proteolysis"/>
    <property type="evidence" value="ECO:0007669"/>
    <property type="project" value="UniProtKB-KW"/>
</dbReference>
<dbReference type="GO" id="GO:0008237">
    <property type="term" value="F:metallopeptidase activity"/>
    <property type="evidence" value="ECO:0007669"/>
    <property type="project" value="UniProtKB-KW"/>
</dbReference>
<feature type="region of interest" description="Disordered" evidence="15">
    <location>
        <begin position="470"/>
        <end position="501"/>
    </location>
</feature>
<feature type="binding site" evidence="14">
    <location>
        <position position="341"/>
    </location>
    <ligand>
        <name>Zn(2+)</name>
        <dbReference type="ChEBI" id="CHEBI:29105"/>
        <note>catalytic</note>
    </ligand>
</feature>
<evidence type="ECO:0000256" key="7">
    <source>
        <dbReference type="ARBA" id="ARBA00022670"/>
    </source>
</evidence>
<dbReference type="PANTHER" id="PTHR45726:SF3">
    <property type="entry name" value="LEUKOTRIENE A-4 HYDROLASE"/>
    <property type="match status" value="1"/>
</dbReference>
<keyword evidence="17" id="KW-0031">Aminopeptidase</keyword>
<evidence type="ECO:0000259" key="16">
    <source>
        <dbReference type="Pfam" id="PF01433"/>
    </source>
</evidence>
<evidence type="ECO:0000256" key="10">
    <source>
        <dbReference type="ARBA" id="ARBA00022833"/>
    </source>
</evidence>
<keyword evidence="9" id="KW-0378">Hydrolase</keyword>
<keyword evidence="6" id="KW-0963">Cytoplasm</keyword>
<evidence type="ECO:0000256" key="12">
    <source>
        <dbReference type="ARBA" id="ARBA00029811"/>
    </source>
</evidence>
<evidence type="ECO:0000256" key="5">
    <source>
        <dbReference type="ARBA" id="ARBA00015611"/>
    </source>
</evidence>
<evidence type="ECO:0000313" key="17">
    <source>
        <dbReference type="EMBL" id="GCE01262.1"/>
    </source>
</evidence>
<dbReference type="OrthoDB" id="100605at2"/>
<keyword evidence="18" id="KW-1185">Reference proteome</keyword>
<organism evidence="17 18">
    <name type="scientific">Embleya hyalina</name>
    <dbReference type="NCBI Taxonomy" id="516124"/>
    <lineage>
        <taxon>Bacteria</taxon>
        <taxon>Bacillati</taxon>
        <taxon>Actinomycetota</taxon>
        <taxon>Actinomycetes</taxon>
        <taxon>Kitasatosporales</taxon>
        <taxon>Streptomycetaceae</taxon>
        <taxon>Embleya</taxon>
    </lineage>
</organism>
<evidence type="ECO:0000256" key="6">
    <source>
        <dbReference type="ARBA" id="ARBA00022490"/>
    </source>
</evidence>
<feature type="region of interest" description="Disordered" evidence="15">
    <location>
        <begin position="1"/>
        <end position="34"/>
    </location>
</feature>
<accession>A0A401Z315</accession>
<dbReference type="InterPro" id="IPR042097">
    <property type="entry name" value="Aminopeptidase_N-like_N_sf"/>
</dbReference>
<dbReference type="SUPFAM" id="SSF55486">
    <property type="entry name" value="Metalloproteases ('zincins'), catalytic domain"/>
    <property type="match status" value="1"/>
</dbReference>
<reference evidence="17 18" key="1">
    <citation type="submission" date="2018-12" db="EMBL/GenBank/DDBJ databases">
        <title>Draft genome sequence of Embleya hyalina NBRC 13850T.</title>
        <authorList>
            <person name="Komaki H."/>
            <person name="Hosoyama A."/>
            <person name="Kimura A."/>
            <person name="Ichikawa N."/>
            <person name="Tamura T."/>
        </authorList>
    </citation>
    <scope>NUCLEOTIDE SEQUENCE [LARGE SCALE GENOMIC DNA]</scope>
    <source>
        <strain evidence="17 18">NBRC 13850</strain>
    </source>
</reference>
<comment type="catalytic activity">
    <reaction evidence="1">
        <text>Release of an N-terminal amino acid, Xaa-|-Yaa- from a peptide, amide or arylamide. Xaa is preferably Ala, but may be most amino acids including Pro (slow action). When a terminal hydrophobic residue is followed by a prolyl residue, the two may be released as an intact Xaa-Pro dipeptide.</text>
        <dbReference type="EC" id="3.4.11.2"/>
    </reaction>
</comment>
<comment type="similarity">
    <text evidence="3">Belongs to the peptidase M1 family.</text>
</comment>
<sequence length="501" mass="54421">MRFETASRGAARPATVGATGTEHESVIDQGPRSGAGEAYFATHGDPRYRVHRYELTLDYRPGPNRLAGGARIGAVAGEHALAEIVLDLAEFRIGRVLVDGRQARYTHRAGKLRVRPGTAIRARAAFTVEVHYVGNPKPVRSPWGGVGWEELTDGSLVAGQPIGAPSWYPCNDRVDDKAAYQISVTAPSMYTVVVGGRLLTRSSRGGNSTWVYEQPAPTASYLVTVSIGRYETVPLPGTGVPQVAHVPGRLVSRFRSDFGRQPQMMTLFEELFGPYPFGEYTVVVTDDDLDIPIEAQGMATFGANHVDGARGAERLVAHELAHQWFGNSVGLAEWRHIWLNEGFARYAEWLWSERSGGRTAAVQAAIEHTDLSGRPQDLLLGSPRPKLIFDDRIYGRGALTVHAVRCALGDVAFFAMLREWATAHRHGLVTTDDFIAHAGRYASRPLDTLFEAWLDREALPPLPVGQVVSAPPSAPAAPAAPPQRRGRLGWPWTSGQGGSSG</sequence>
<dbReference type="InterPro" id="IPR001930">
    <property type="entry name" value="Peptidase_M1"/>
</dbReference>
<dbReference type="PANTHER" id="PTHR45726">
    <property type="entry name" value="LEUKOTRIENE A-4 HYDROLASE"/>
    <property type="match status" value="1"/>
</dbReference>
<dbReference type="EC" id="3.4.11.2" evidence="4"/>
<keyword evidence="10 14" id="KW-0862">Zinc</keyword>
<keyword evidence="8 14" id="KW-0479">Metal-binding</keyword>